<evidence type="ECO:0000259" key="8">
    <source>
        <dbReference type="Pfam" id="PF13396"/>
    </source>
</evidence>
<dbReference type="KEGG" id="gbr:Gbro_0516"/>
<keyword evidence="5 7" id="KW-0472">Membrane</keyword>
<organism evidence="9 10">
    <name type="scientific">Gordonia bronchialis (strain ATCC 25592 / DSM 43247 / BCRC 13721 / JCM 3198 / KCTC 3076 / NBRC 16047 / NCTC 10667)</name>
    <name type="common">Rhodococcus bronchialis</name>
    <dbReference type="NCBI Taxonomy" id="526226"/>
    <lineage>
        <taxon>Bacteria</taxon>
        <taxon>Bacillati</taxon>
        <taxon>Actinomycetota</taxon>
        <taxon>Actinomycetes</taxon>
        <taxon>Mycobacteriales</taxon>
        <taxon>Gordoniaceae</taxon>
        <taxon>Gordonia</taxon>
    </lineage>
</organism>
<feature type="transmembrane region" description="Helical" evidence="7">
    <location>
        <begin position="34"/>
        <end position="53"/>
    </location>
</feature>
<evidence type="ECO:0000256" key="1">
    <source>
        <dbReference type="ARBA" id="ARBA00004651"/>
    </source>
</evidence>
<dbReference type="Proteomes" id="UP000001219">
    <property type="component" value="Chromosome"/>
</dbReference>
<dbReference type="RefSeq" id="WP_012832434.1">
    <property type="nucleotide sequence ID" value="NC_013441.1"/>
</dbReference>
<dbReference type="OrthoDB" id="3298527at2"/>
<keyword evidence="10" id="KW-1185">Reference proteome</keyword>
<keyword evidence="4 7" id="KW-1133">Transmembrane helix</keyword>
<proteinExistence type="predicted"/>
<dbReference type="GO" id="GO:0005886">
    <property type="term" value="C:plasma membrane"/>
    <property type="evidence" value="ECO:0007669"/>
    <property type="project" value="UniProtKB-SubCell"/>
</dbReference>
<keyword evidence="3 7" id="KW-0812">Transmembrane</keyword>
<name>D0LEC8_GORB4</name>
<dbReference type="eggNOG" id="ENOG5032WWA">
    <property type="taxonomic scope" value="Bacteria"/>
</dbReference>
<evidence type="ECO:0000256" key="4">
    <source>
        <dbReference type="ARBA" id="ARBA00022989"/>
    </source>
</evidence>
<dbReference type="STRING" id="526226.Gbro_0516"/>
<feature type="region of interest" description="Disordered" evidence="6">
    <location>
        <begin position="57"/>
        <end position="125"/>
    </location>
</feature>
<dbReference type="HOGENOM" id="CLU_113604_4_3_11"/>
<evidence type="ECO:0000256" key="6">
    <source>
        <dbReference type="SAM" id="MobiDB-lite"/>
    </source>
</evidence>
<dbReference type="EMBL" id="CP001802">
    <property type="protein sequence ID" value="ACY19846.1"/>
    <property type="molecule type" value="Genomic_DNA"/>
</dbReference>
<evidence type="ECO:0000256" key="5">
    <source>
        <dbReference type="ARBA" id="ARBA00023136"/>
    </source>
</evidence>
<evidence type="ECO:0000256" key="2">
    <source>
        <dbReference type="ARBA" id="ARBA00022475"/>
    </source>
</evidence>
<keyword evidence="2" id="KW-1003">Cell membrane</keyword>
<evidence type="ECO:0000313" key="10">
    <source>
        <dbReference type="Proteomes" id="UP000001219"/>
    </source>
</evidence>
<protein>
    <recommendedName>
        <fullName evidence="8">Cardiolipin synthase N-terminal domain-containing protein</fullName>
    </recommendedName>
</protein>
<feature type="transmembrane region" description="Helical" evidence="7">
    <location>
        <begin position="6"/>
        <end position="22"/>
    </location>
</feature>
<evidence type="ECO:0000256" key="3">
    <source>
        <dbReference type="ARBA" id="ARBA00022692"/>
    </source>
</evidence>
<reference evidence="10" key="1">
    <citation type="submission" date="2009-10" db="EMBL/GenBank/DDBJ databases">
        <title>The complete chromosome of Gordonia bronchialis DSM 43247.</title>
        <authorList>
            <consortium name="US DOE Joint Genome Institute (JGI-PGF)"/>
            <person name="Lucas S."/>
            <person name="Copeland A."/>
            <person name="Lapidus A."/>
            <person name="Glavina del Rio T."/>
            <person name="Dalin E."/>
            <person name="Tice H."/>
            <person name="Bruce D."/>
            <person name="Goodwin L."/>
            <person name="Pitluck S."/>
            <person name="Kyrpides N."/>
            <person name="Mavromatis K."/>
            <person name="Ivanova N."/>
            <person name="Ovchinnikova G."/>
            <person name="Saunders E."/>
            <person name="Brettin T."/>
            <person name="Detter J.C."/>
            <person name="Han C."/>
            <person name="Larimer F."/>
            <person name="Land M."/>
            <person name="Hauser L."/>
            <person name="Markowitz V."/>
            <person name="Cheng J.-F."/>
            <person name="Hugenholtz P."/>
            <person name="Woyke T."/>
            <person name="Wu D."/>
            <person name="Jando M."/>
            <person name="Schneider S."/>
            <person name="Goeker M."/>
            <person name="Klenk H.-P."/>
            <person name="Eisen J.A."/>
        </authorList>
    </citation>
    <scope>NUCLEOTIDE SEQUENCE [LARGE SCALE GENOMIC DNA]</scope>
    <source>
        <strain evidence="10">ATCC 25592 / DSM 43247 / BCRC 13721 / JCM 3198 / KCTC 3076 / NBRC 16047 / NCTC 10667</strain>
    </source>
</reference>
<gene>
    <name evidence="9" type="ordered locus">Gbro_0516</name>
</gene>
<sequence length="125" mass="14361">MPYLGLIYLVILVIALIDIINTDESRVRGLPKMAWVILVVILPLVGALVWLAVGRPTADDLPRRPRGAASEFPEYDSPGRYVPTDPDADREFLQQLRDRAEEQRRTAREQERRRRERDVDPDAVD</sequence>
<dbReference type="Pfam" id="PF13396">
    <property type="entry name" value="PLDc_N"/>
    <property type="match status" value="1"/>
</dbReference>
<reference evidence="9 10" key="2">
    <citation type="journal article" date="2010" name="Stand. Genomic Sci.">
        <title>Complete genome sequence of Gordonia bronchialis type strain (3410).</title>
        <authorList>
            <person name="Ivanova N."/>
            <person name="Sikorski J."/>
            <person name="Jando M."/>
            <person name="Lapidus A."/>
            <person name="Nolan M."/>
            <person name="Lucas S."/>
            <person name="Del Rio T.G."/>
            <person name="Tice H."/>
            <person name="Copeland A."/>
            <person name="Cheng J.F."/>
            <person name="Chen F."/>
            <person name="Bruce D."/>
            <person name="Goodwin L."/>
            <person name="Pitluck S."/>
            <person name="Mavromatis K."/>
            <person name="Ovchinnikova G."/>
            <person name="Pati A."/>
            <person name="Chen A."/>
            <person name="Palaniappan K."/>
            <person name="Land M."/>
            <person name="Hauser L."/>
            <person name="Chang Y.J."/>
            <person name="Jeffries C.D."/>
            <person name="Chain P."/>
            <person name="Saunders E."/>
            <person name="Han C."/>
            <person name="Detter J.C."/>
            <person name="Brettin T."/>
            <person name="Rohde M."/>
            <person name="Goker M."/>
            <person name="Bristow J."/>
            <person name="Eisen J.A."/>
            <person name="Markowitz V."/>
            <person name="Hugenholtz P."/>
            <person name="Klenk H.P."/>
            <person name="Kyrpides N.C."/>
        </authorList>
    </citation>
    <scope>NUCLEOTIDE SEQUENCE [LARGE SCALE GENOMIC DNA]</scope>
    <source>
        <strain evidence="10">ATCC 25592 / DSM 43247 / BCRC 13721 / JCM 3198 / KCTC 3076 / NBRC 16047 / NCTC 10667</strain>
    </source>
</reference>
<comment type="subcellular location">
    <subcellularLocation>
        <location evidence="1">Cell membrane</location>
        <topology evidence="1">Multi-pass membrane protein</topology>
    </subcellularLocation>
</comment>
<dbReference type="InterPro" id="IPR027379">
    <property type="entry name" value="CLS_N"/>
</dbReference>
<feature type="domain" description="Cardiolipin synthase N-terminal" evidence="8">
    <location>
        <begin position="10"/>
        <end position="55"/>
    </location>
</feature>
<evidence type="ECO:0000313" key="9">
    <source>
        <dbReference type="EMBL" id="ACY19846.1"/>
    </source>
</evidence>
<dbReference type="AlphaFoldDB" id="D0LEC8"/>
<evidence type="ECO:0000256" key="7">
    <source>
        <dbReference type="SAM" id="Phobius"/>
    </source>
</evidence>
<feature type="compositionally biased region" description="Basic and acidic residues" evidence="6">
    <location>
        <begin position="87"/>
        <end position="125"/>
    </location>
</feature>
<accession>D0LEC8</accession>